<dbReference type="EMBL" id="SLXV01000017">
    <property type="protein sequence ID" value="TCP68327.1"/>
    <property type="molecule type" value="Genomic_DNA"/>
</dbReference>
<evidence type="ECO:0000256" key="2">
    <source>
        <dbReference type="ARBA" id="ARBA00022679"/>
    </source>
</evidence>
<reference evidence="6 7" key="1">
    <citation type="submission" date="2019-03" db="EMBL/GenBank/DDBJ databases">
        <title>Genomic Encyclopedia of Type Strains, Phase IV (KMG-IV): sequencing the most valuable type-strain genomes for metagenomic binning, comparative biology and taxonomic classification.</title>
        <authorList>
            <person name="Goeker M."/>
        </authorList>
    </citation>
    <scope>NUCLEOTIDE SEQUENCE [LARGE SCALE GENOMIC DNA]</scope>
    <source>
        <strain evidence="6 7">DSM 46831</strain>
    </source>
</reference>
<dbReference type="InterPro" id="IPR004607">
    <property type="entry name" value="GART"/>
</dbReference>
<dbReference type="GO" id="GO:0004644">
    <property type="term" value="F:phosphoribosylglycinamide formyltransferase activity"/>
    <property type="evidence" value="ECO:0007669"/>
    <property type="project" value="UniProtKB-UniRule"/>
</dbReference>
<dbReference type="InterPro" id="IPR002376">
    <property type="entry name" value="Formyl_transf_N"/>
</dbReference>
<organism evidence="6 7">
    <name type="scientific">Baia soyae</name>
    <dbReference type="NCBI Taxonomy" id="1544746"/>
    <lineage>
        <taxon>Bacteria</taxon>
        <taxon>Bacillati</taxon>
        <taxon>Bacillota</taxon>
        <taxon>Bacilli</taxon>
        <taxon>Bacillales</taxon>
        <taxon>Thermoactinomycetaceae</taxon>
        <taxon>Baia</taxon>
    </lineage>
</organism>
<evidence type="ECO:0000313" key="6">
    <source>
        <dbReference type="EMBL" id="TCP68327.1"/>
    </source>
</evidence>
<comment type="pathway">
    <text evidence="1">Purine metabolism; IMP biosynthesis via de novo pathway; N(2)-formyl-N(1)-(5-phospho-D-ribosyl)glycinamide from N(1)-(5-phospho-D-ribosyl)glycinamide (10-formyl THF route): step 1/1.</text>
</comment>
<dbReference type="Pfam" id="PF00551">
    <property type="entry name" value="Formyl_trans_N"/>
    <property type="match status" value="1"/>
</dbReference>
<dbReference type="EC" id="2.1.2.2" evidence="4"/>
<dbReference type="InterPro" id="IPR036477">
    <property type="entry name" value="Formyl_transf_N_sf"/>
</dbReference>
<proteinExistence type="predicted"/>
<sequence>MKKRVAFLFSGRGSLMGAVQGGLSGTSSELVLVITNNPNVDSSQLPIPEGCEFYCIDHKSYHSRSDHEQEIALLMDRCQIDLIVLGGYRRIFSTEFVEKYGHQTINTHPSLLPAFVGDKAQLKAIQKGVRITGATVHFINNEVDQGPIITQAAVEVKPHYTESDLREAIIGVERLALARAVKLFLDDKLEIQHNVVHVKSGYEDELFV</sequence>
<dbReference type="OrthoDB" id="9806170at2"/>
<name>A0A4R2RZK8_9BACL</name>
<dbReference type="Gene3D" id="3.40.50.170">
    <property type="entry name" value="Formyl transferase, N-terminal domain"/>
    <property type="match status" value="1"/>
</dbReference>
<gene>
    <name evidence="6" type="ORF">EDD57_11712</name>
</gene>
<dbReference type="RefSeq" id="WP_131848769.1">
    <property type="nucleotide sequence ID" value="NZ_SLXV01000017.1"/>
</dbReference>
<protein>
    <recommendedName>
        <fullName evidence="4">Phosphoribosylglycinamide formyltransferase</fullName>
        <ecNumber evidence="4">2.1.2.2</ecNumber>
    </recommendedName>
</protein>
<feature type="domain" description="Formyl transferase N-terminal" evidence="5">
    <location>
        <begin position="3"/>
        <end position="180"/>
    </location>
</feature>
<accession>A0A4R2RZK8</accession>
<keyword evidence="7" id="KW-1185">Reference proteome</keyword>
<evidence type="ECO:0000256" key="4">
    <source>
        <dbReference type="NCBIfam" id="TIGR00639"/>
    </source>
</evidence>
<evidence type="ECO:0000313" key="7">
    <source>
        <dbReference type="Proteomes" id="UP000294746"/>
    </source>
</evidence>
<evidence type="ECO:0000256" key="3">
    <source>
        <dbReference type="ARBA" id="ARBA00022755"/>
    </source>
</evidence>
<evidence type="ECO:0000256" key="1">
    <source>
        <dbReference type="ARBA" id="ARBA00005054"/>
    </source>
</evidence>
<dbReference type="SUPFAM" id="SSF53328">
    <property type="entry name" value="Formyltransferase"/>
    <property type="match status" value="1"/>
</dbReference>
<comment type="caution">
    <text evidence="6">The sequence shown here is derived from an EMBL/GenBank/DDBJ whole genome shotgun (WGS) entry which is preliminary data.</text>
</comment>
<evidence type="ECO:0000259" key="5">
    <source>
        <dbReference type="Pfam" id="PF00551"/>
    </source>
</evidence>
<dbReference type="GO" id="GO:0005737">
    <property type="term" value="C:cytoplasm"/>
    <property type="evidence" value="ECO:0007669"/>
    <property type="project" value="TreeGrafter"/>
</dbReference>
<dbReference type="PANTHER" id="PTHR43369:SF2">
    <property type="entry name" value="PHOSPHORIBOSYLGLYCINAMIDE FORMYLTRANSFERASE"/>
    <property type="match status" value="1"/>
</dbReference>
<dbReference type="AlphaFoldDB" id="A0A4R2RZK8"/>
<keyword evidence="2 6" id="KW-0808">Transferase</keyword>
<dbReference type="PANTHER" id="PTHR43369">
    <property type="entry name" value="PHOSPHORIBOSYLGLYCINAMIDE FORMYLTRANSFERASE"/>
    <property type="match status" value="1"/>
</dbReference>
<dbReference type="GO" id="GO:0006189">
    <property type="term" value="P:'de novo' IMP biosynthetic process"/>
    <property type="evidence" value="ECO:0007669"/>
    <property type="project" value="InterPro"/>
</dbReference>
<keyword evidence="3" id="KW-0658">Purine biosynthesis</keyword>
<dbReference type="Proteomes" id="UP000294746">
    <property type="component" value="Unassembled WGS sequence"/>
</dbReference>
<dbReference type="NCBIfam" id="TIGR00639">
    <property type="entry name" value="PurN"/>
    <property type="match status" value="1"/>
</dbReference>